<keyword evidence="2" id="KW-0472">Membrane</keyword>
<evidence type="ECO:0000256" key="1">
    <source>
        <dbReference type="SAM" id="MobiDB-lite"/>
    </source>
</evidence>
<keyword evidence="3" id="KW-0732">Signal</keyword>
<reference evidence="4 5" key="1">
    <citation type="journal article" date="2021" name="BMC Biol.">
        <title>Horizontally acquired antibacterial genes associated with adaptive radiation of ladybird beetles.</title>
        <authorList>
            <person name="Li H.S."/>
            <person name="Tang X.F."/>
            <person name="Huang Y.H."/>
            <person name="Xu Z.Y."/>
            <person name="Chen M.L."/>
            <person name="Du X.Y."/>
            <person name="Qiu B.Y."/>
            <person name="Chen P.T."/>
            <person name="Zhang W."/>
            <person name="Slipinski A."/>
            <person name="Escalona H.E."/>
            <person name="Waterhouse R.M."/>
            <person name="Zwick A."/>
            <person name="Pang H."/>
        </authorList>
    </citation>
    <scope>NUCLEOTIDE SEQUENCE [LARGE SCALE GENOMIC DNA]</scope>
    <source>
        <strain evidence="4">SYSU2018</strain>
    </source>
</reference>
<dbReference type="Proteomes" id="UP001516400">
    <property type="component" value="Unassembled WGS sequence"/>
</dbReference>
<feature type="compositionally biased region" description="Basic and acidic residues" evidence="1">
    <location>
        <begin position="185"/>
        <end position="218"/>
    </location>
</feature>
<gene>
    <name evidence="4" type="ORF">HHI36_020130</name>
</gene>
<feature type="region of interest" description="Disordered" evidence="1">
    <location>
        <begin position="176"/>
        <end position="218"/>
    </location>
</feature>
<name>A0ABD2N9R5_9CUCU</name>
<keyword evidence="5" id="KW-1185">Reference proteome</keyword>
<feature type="signal peptide" evidence="3">
    <location>
        <begin position="1"/>
        <end position="17"/>
    </location>
</feature>
<feature type="transmembrane region" description="Helical" evidence="2">
    <location>
        <begin position="66"/>
        <end position="88"/>
    </location>
</feature>
<sequence>MEFASILIAICSATSSASVPISINVTDEEANQQAEKELIITSTSDETSDSFETIAARKDSDAYVEVIIGVLTAIMLLLLVVFMIILILNKRSKLQGSPTLFRNPFAMKINMKIRSYQCLVYIVGIKQVRMQNDRQKLTNYPEDFQTEVNEQLDTKQPQQKTIDGMNMTIVKTLNDAVKSHPSKSKKLDKFSEKPKISSKEKKTCSLKTKETLKDTKKK</sequence>
<evidence type="ECO:0000313" key="4">
    <source>
        <dbReference type="EMBL" id="KAL3275364.1"/>
    </source>
</evidence>
<keyword evidence="2" id="KW-1133">Transmembrane helix</keyword>
<feature type="chain" id="PRO_5044744857" evidence="3">
    <location>
        <begin position="18"/>
        <end position="218"/>
    </location>
</feature>
<keyword evidence="2" id="KW-0812">Transmembrane</keyword>
<evidence type="ECO:0000256" key="2">
    <source>
        <dbReference type="SAM" id="Phobius"/>
    </source>
</evidence>
<dbReference type="AlphaFoldDB" id="A0ABD2N9R5"/>
<organism evidence="4 5">
    <name type="scientific">Cryptolaemus montrouzieri</name>
    <dbReference type="NCBI Taxonomy" id="559131"/>
    <lineage>
        <taxon>Eukaryota</taxon>
        <taxon>Metazoa</taxon>
        <taxon>Ecdysozoa</taxon>
        <taxon>Arthropoda</taxon>
        <taxon>Hexapoda</taxon>
        <taxon>Insecta</taxon>
        <taxon>Pterygota</taxon>
        <taxon>Neoptera</taxon>
        <taxon>Endopterygota</taxon>
        <taxon>Coleoptera</taxon>
        <taxon>Polyphaga</taxon>
        <taxon>Cucujiformia</taxon>
        <taxon>Coccinelloidea</taxon>
        <taxon>Coccinellidae</taxon>
        <taxon>Scymninae</taxon>
        <taxon>Scymnini</taxon>
        <taxon>Cryptolaemus</taxon>
    </lineage>
</organism>
<dbReference type="EMBL" id="JABFTP020000083">
    <property type="protein sequence ID" value="KAL3275364.1"/>
    <property type="molecule type" value="Genomic_DNA"/>
</dbReference>
<evidence type="ECO:0000256" key="3">
    <source>
        <dbReference type="SAM" id="SignalP"/>
    </source>
</evidence>
<proteinExistence type="predicted"/>
<accession>A0ABD2N9R5</accession>
<protein>
    <submittedName>
        <fullName evidence="4">Uncharacterized protein</fullName>
    </submittedName>
</protein>
<evidence type="ECO:0000313" key="5">
    <source>
        <dbReference type="Proteomes" id="UP001516400"/>
    </source>
</evidence>
<comment type="caution">
    <text evidence="4">The sequence shown here is derived from an EMBL/GenBank/DDBJ whole genome shotgun (WGS) entry which is preliminary data.</text>
</comment>